<keyword evidence="1" id="KW-0863">Zinc-finger</keyword>
<evidence type="ECO:0000256" key="2">
    <source>
        <dbReference type="SAM" id="MobiDB-lite"/>
    </source>
</evidence>
<feature type="compositionally biased region" description="Polar residues" evidence="2">
    <location>
        <begin position="32"/>
        <end position="46"/>
    </location>
</feature>
<accession>A0A482X956</accession>
<evidence type="ECO:0000313" key="4">
    <source>
        <dbReference type="EMBL" id="RZF42020.1"/>
    </source>
</evidence>
<feature type="region of interest" description="Disordered" evidence="2">
    <location>
        <begin position="32"/>
        <end position="51"/>
    </location>
</feature>
<reference evidence="4 5" key="1">
    <citation type="journal article" date="2017" name="Gigascience">
        <title>Genome sequence of the small brown planthopper, Laodelphax striatellus.</title>
        <authorList>
            <person name="Zhu J."/>
            <person name="Jiang F."/>
            <person name="Wang X."/>
            <person name="Yang P."/>
            <person name="Bao Y."/>
            <person name="Zhao W."/>
            <person name="Wang W."/>
            <person name="Lu H."/>
            <person name="Wang Q."/>
            <person name="Cui N."/>
            <person name="Li J."/>
            <person name="Chen X."/>
            <person name="Luo L."/>
            <person name="Yu J."/>
            <person name="Kang L."/>
            <person name="Cui F."/>
        </authorList>
    </citation>
    <scope>NUCLEOTIDE SEQUENCE [LARGE SCALE GENOMIC DNA]</scope>
    <source>
        <strain evidence="4">Lst14</strain>
    </source>
</reference>
<feature type="region of interest" description="Disordered" evidence="2">
    <location>
        <begin position="72"/>
        <end position="92"/>
    </location>
</feature>
<dbReference type="EMBL" id="QKKF02015643">
    <property type="protein sequence ID" value="RZF42020.1"/>
    <property type="molecule type" value="Genomic_DNA"/>
</dbReference>
<dbReference type="PROSITE" id="PS50157">
    <property type="entry name" value="ZINC_FINGER_C2H2_2"/>
    <property type="match status" value="1"/>
</dbReference>
<dbReference type="InterPro" id="IPR013087">
    <property type="entry name" value="Znf_C2H2_type"/>
</dbReference>
<gene>
    <name evidence="4" type="ORF">LSTR_LSTR003525</name>
</gene>
<dbReference type="AlphaFoldDB" id="A0A482X956"/>
<keyword evidence="1" id="KW-0479">Metal-binding</keyword>
<dbReference type="InParanoid" id="A0A482X956"/>
<dbReference type="GO" id="GO:0008270">
    <property type="term" value="F:zinc ion binding"/>
    <property type="evidence" value="ECO:0007669"/>
    <property type="project" value="UniProtKB-KW"/>
</dbReference>
<protein>
    <recommendedName>
        <fullName evidence="3">C2H2-type domain-containing protein</fullName>
    </recommendedName>
</protein>
<feature type="domain" description="C2H2-type" evidence="3">
    <location>
        <begin position="137"/>
        <end position="165"/>
    </location>
</feature>
<name>A0A482X956_LAOST</name>
<evidence type="ECO:0000259" key="3">
    <source>
        <dbReference type="PROSITE" id="PS50157"/>
    </source>
</evidence>
<feature type="compositionally biased region" description="Basic and acidic residues" evidence="2">
    <location>
        <begin position="81"/>
        <end position="90"/>
    </location>
</feature>
<evidence type="ECO:0000256" key="1">
    <source>
        <dbReference type="PROSITE-ProRule" id="PRU00042"/>
    </source>
</evidence>
<keyword evidence="1" id="KW-0862">Zinc</keyword>
<keyword evidence="5" id="KW-1185">Reference proteome</keyword>
<evidence type="ECO:0000313" key="5">
    <source>
        <dbReference type="Proteomes" id="UP000291343"/>
    </source>
</evidence>
<organism evidence="4 5">
    <name type="scientific">Laodelphax striatellus</name>
    <name type="common">Small brown planthopper</name>
    <name type="synonym">Delphax striatella</name>
    <dbReference type="NCBI Taxonomy" id="195883"/>
    <lineage>
        <taxon>Eukaryota</taxon>
        <taxon>Metazoa</taxon>
        <taxon>Ecdysozoa</taxon>
        <taxon>Arthropoda</taxon>
        <taxon>Hexapoda</taxon>
        <taxon>Insecta</taxon>
        <taxon>Pterygota</taxon>
        <taxon>Neoptera</taxon>
        <taxon>Paraneoptera</taxon>
        <taxon>Hemiptera</taxon>
        <taxon>Auchenorrhyncha</taxon>
        <taxon>Fulgoroidea</taxon>
        <taxon>Delphacidae</taxon>
        <taxon>Criomorphinae</taxon>
        <taxon>Laodelphax</taxon>
    </lineage>
</organism>
<sequence>MWTSLRTLKLKIGKKLIKCRFFKMDPSVEQTQYNTNPSDCSMSTTQGDDDNADDRQETVLGFCQVFIKEEHYDEEDEGELDELKDSEPSKECSTAVHSDSACYIGAAASGQSWQDSEKSRPTVTETDSPILQKRKLDKCGHCSYSTTDSRDLMRHFSSNHADQYPFMFRKKNAENA</sequence>
<proteinExistence type="predicted"/>
<dbReference type="Proteomes" id="UP000291343">
    <property type="component" value="Unassembled WGS sequence"/>
</dbReference>
<comment type="caution">
    <text evidence="4">The sequence shown here is derived from an EMBL/GenBank/DDBJ whole genome shotgun (WGS) entry which is preliminary data.</text>
</comment>